<reference evidence="2 4" key="1">
    <citation type="submission" date="2020-05" db="EMBL/GenBank/DDBJ databases">
        <title>Characterization of novel class B3 metallo-beta-lactamase from novel Pseudomonas species.</title>
        <authorList>
            <person name="Yamada K."/>
            <person name="Aoki K."/>
            <person name="Ishii Y."/>
        </authorList>
    </citation>
    <scope>NUCLEOTIDE SEQUENCE [LARGE SCALE GENOMIC DNA]</scope>
    <source>
        <strain evidence="2 4">TUM18999</strain>
        <strain evidence="3 5">TUM20286</strain>
    </source>
</reference>
<accession>A0A6J4E8V3</accession>
<keyword evidence="1" id="KW-0732">Signal</keyword>
<evidence type="ECO:0000313" key="3">
    <source>
        <dbReference type="EMBL" id="GJN54776.1"/>
    </source>
</evidence>
<proteinExistence type="predicted"/>
<feature type="signal peptide" evidence="1">
    <location>
        <begin position="1"/>
        <end position="21"/>
    </location>
</feature>
<protein>
    <submittedName>
        <fullName evidence="2">Uncharacterized protein</fullName>
    </submittedName>
</protein>
<evidence type="ECO:0000313" key="5">
    <source>
        <dbReference type="Proteomes" id="UP001054892"/>
    </source>
</evidence>
<organism evidence="2 4">
    <name type="scientific">Pseudomonas tohonis</name>
    <dbReference type="NCBI Taxonomy" id="2725477"/>
    <lineage>
        <taxon>Bacteria</taxon>
        <taxon>Pseudomonadati</taxon>
        <taxon>Pseudomonadota</taxon>
        <taxon>Gammaproteobacteria</taxon>
        <taxon>Pseudomonadales</taxon>
        <taxon>Pseudomonadaceae</taxon>
        <taxon>Pseudomonas</taxon>
    </lineage>
</organism>
<name>A0A6J4E8V3_9PSED</name>
<dbReference type="EMBL" id="BQKM01000013">
    <property type="protein sequence ID" value="GJN54776.1"/>
    <property type="molecule type" value="Genomic_DNA"/>
</dbReference>
<dbReference type="KEGG" id="ptw:TUM18999_35850"/>
<evidence type="ECO:0000256" key="1">
    <source>
        <dbReference type="SAM" id="SignalP"/>
    </source>
</evidence>
<dbReference type="Proteomes" id="UP001054892">
    <property type="component" value="Unassembled WGS sequence"/>
</dbReference>
<gene>
    <name evidence="2" type="ORF">TUM18999_35850</name>
    <name evidence="3" type="ORF">TUM20286_45280</name>
</gene>
<dbReference type="Proteomes" id="UP000509383">
    <property type="component" value="Chromosome"/>
</dbReference>
<sequence>MALRSPLLSIGFLLLPAAVSAATLDAAQSRYQGAVSCIDRLFYDGGHDVGDARREALITEFLAHYQLPAYDEARYAAAEGADIDMTASWRATSCATAMWRTSTGSAPSTAGTSPASRRAVYPRRSTPHIAARSAALVGWRKAKRNPCCGGRTVGPGMAGRVVNRPAWPHPASS</sequence>
<feature type="chain" id="PRO_5027040677" evidence="1">
    <location>
        <begin position="22"/>
        <end position="173"/>
    </location>
</feature>
<keyword evidence="5" id="KW-1185">Reference proteome</keyword>
<dbReference type="RefSeq" id="WP_173177359.1">
    <property type="nucleotide sequence ID" value="NZ_AP023189.1"/>
</dbReference>
<evidence type="ECO:0000313" key="4">
    <source>
        <dbReference type="Proteomes" id="UP000509383"/>
    </source>
</evidence>
<dbReference type="EMBL" id="AP023189">
    <property type="protein sequence ID" value="BCG25394.1"/>
    <property type="molecule type" value="Genomic_DNA"/>
</dbReference>
<evidence type="ECO:0000313" key="2">
    <source>
        <dbReference type="EMBL" id="BCG25394.1"/>
    </source>
</evidence>
<dbReference type="AlphaFoldDB" id="A0A6J4E8V3"/>